<dbReference type="RefSeq" id="WP_069690582.1">
    <property type="nucleotide sequence ID" value="NZ_CP017147.1"/>
</dbReference>
<evidence type="ECO:0000256" key="3">
    <source>
        <dbReference type="ARBA" id="ARBA00022729"/>
    </source>
</evidence>
<keyword evidence="8" id="KW-1185">Reference proteome</keyword>
<protein>
    <recommendedName>
        <fullName evidence="6">Solute-binding protein family 3/N-terminal domain-containing protein</fullName>
    </recommendedName>
</protein>
<organism evidence="7 8">
    <name type="scientific">Bosea vaviloviae</name>
    <dbReference type="NCBI Taxonomy" id="1526658"/>
    <lineage>
        <taxon>Bacteria</taxon>
        <taxon>Pseudomonadati</taxon>
        <taxon>Pseudomonadota</taxon>
        <taxon>Alphaproteobacteria</taxon>
        <taxon>Hyphomicrobiales</taxon>
        <taxon>Boseaceae</taxon>
        <taxon>Bosea</taxon>
    </lineage>
</organism>
<evidence type="ECO:0000256" key="4">
    <source>
        <dbReference type="RuleBase" id="RU003744"/>
    </source>
</evidence>
<accession>A0A1D7U1W4</accession>
<gene>
    <name evidence="7" type="ORF">BHK69_13655</name>
</gene>
<dbReference type="PROSITE" id="PS01039">
    <property type="entry name" value="SBP_BACTERIAL_3"/>
    <property type="match status" value="1"/>
</dbReference>
<dbReference type="GO" id="GO:0030313">
    <property type="term" value="C:cell envelope"/>
    <property type="evidence" value="ECO:0007669"/>
    <property type="project" value="UniProtKB-SubCell"/>
</dbReference>
<keyword evidence="3 5" id="KW-0732">Signal</keyword>
<evidence type="ECO:0000259" key="6">
    <source>
        <dbReference type="SMART" id="SM00062"/>
    </source>
</evidence>
<sequence length="281" mass="29372">MQMISRIRGALLGAAFALAVAPLSLGNAAAQTVDSIKKGGVLKIGSQVAQVPWGFTDGAGKLTGFDIELGEMLAKDLGVKVEVTPVTSSNRVAALLTGQVDVLAAVMGIFADRQKVVLFARPYTTNDTIYIGKTGANIKGWDDLKGLRVGVPRGTPQDIAVTKAAPAGTVIQRFDDDASTVQALIAGQVDVIGGAATQVPNIAQVAGPGKYEEKFVVARAFNAFAVRPASREWANYLSDFVARKVESGEIKALYKKWIGGELAAMPTTGEGEAALPISMVK</sequence>
<feature type="signal peptide" evidence="5">
    <location>
        <begin position="1"/>
        <end position="29"/>
    </location>
</feature>
<dbReference type="Pfam" id="PF00497">
    <property type="entry name" value="SBP_bac_3"/>
    <property type="match status" value="1"/>
</dbReference>
<comment type="similarity">
    <text evidence="2 4">Belongs to the bacterial solute-binding protein 3 family.</text>
</comment>
<dbReference type="PANTHER" id="PTHR35936:SF17">
    <property type="entry name" value="ARGININE-BINDING EXTRACELLULAR PROTEIN ARTP"/>
    <property type="match status" value="1"/>
</dbReference>
<dbReference type="InterPro" id="IPR001638">
    <property type="entry name" value="Solute-binding_3/MltF_N"/>
</dbReference>
<comment type="subcellular location">
    <subcellularLocation>
        <location evidence="1">Cell envelope</location>
    </subcellularLocation>
</comment>
<dbReference type="KEGG" id="bvv:BHK69_13655"/>
<dbReference type="Gene3D" id="3.40.190.10">
    <property type="entry name" value="Periplasmic binding protein-like II"/>
    <property type="match status" value="2"/>
</dbReference>
<evidence type="ECO:0000256" key="5">
    <source>
        <dbReference type="SAM" id="SignalP"/>
    </source>
</evidence>
<reference evidence="7 8" key="1">
    <citation type="journal article" date="2015" name="Antonie Van Leeuwenhoek">
        <title>Bosea vaviloviae sp. nov., a new species of slow-growing rhizobia isolated from nodules of the relict species Vavilovia formosa (Stev.) Fed.</title>
        <authorList>
            <person name="Safronova V.I."/>
            <person name="Kuznetsova I.G."/>
            <person name="Sazanova A.L."/>
            <person name="Kimeklis A.K."/>
            <person name="Belimov A.A."/>
            <person name="Andronov E.E."/>
            <person name="Pinaev A.G."/>
            <person name="Chizhevskaya E.P."/>
            <person name="Pukhaev A.R."/>
            <person name="Popov K.P."/>
            <person name="Willems A."/>
            <person name="Tikhonovich I.A."/>
        </authorList>
    </citation>
    <scope>NUCLEOTIDE SEQUENCE [LARGE SCALE GENOMIC DNA]</scope>
    <source>
        <strain evidence="7 8">Vaf18</strain>
    </source>
</reference>
<dbReference type="Proteomes" id="UP000094969">
    <property type="component" value="Chromosome"/>
</dbReference>
<dbReference type="InterPro" id="IPR018313">
    <property type="entry name" value="SBP_3_CS"/>
</dbReference>
<evidence type="ECO:0000313" key="7">
    <source>
        <dbReference type="EMBL" id="AOO81368.1"/>
    </source>
</evidence>
<dbReference type="STRING" id="1526658.BHK69_13655"/>
<evidence type="ECO:0000313" key="8">
    <source>
        <dbReference type="Proteomes" id="UP000094969"/>
    </source>
</evidence>
<dbReference type="SMART" id="SM00062">
    <property type="entry name" value="PBPb"/>
    <property type="match status" value="1"/>
</dbReference>
<dbReference type="SUPFAM" id="SSF53850">
    <property type="entry name" value="Periplasmic binding protein-like II"/>
    <property type="match status" value="1"/>
</dbReference>
<name>A0A1D7U1W4_9HYPH</name>
<proteinExistence type="inferred from homology"/>
<dbReference type="AlphaFoldDB" id="A0A1D7U1W4"/>
<feature type="chain" id="PRO_5009099852" description="Solute-binding protein family 3/N-terminal domain-containing protein" evidence="5">
    <location>
        <begin position="30"/>
        <end position="281"/>
    </location>
</feature>
<evidence type="ECO:0000256" key="1">
    <source>
        <dbReference type="ARBA" id="ARBA00004196"/>
    </source>
</evidence>
<evidence type="ECO:0000256" key="2">
    <source>
        <dbReference type="ARBA" id="ARBA00010333"/>
    </source>
</evidence>
<feature type="domain" description="Solute-binding protein family 3/N-terminal" evidence="6">
    <location>
        <begin position="41"/>
        <end position="261"/>
    </location>
</feature>
<dbReference type="PANTHER" id="PTHR35936">
    <property type="entry name" value="MEMBRANE-BOUND LYTIC MUREIN TRANSGLYCOSYLASE F"/>
    <property type="match status" value="1"/>
</dbReference>
<dbReference type="EMBL" id="CP017147">
    <property type="protein sequence ID" value="AOO81368.1"/>
    <property type="molecule type" value="Genomic_DNA"/>
</dbReference>